<dbReference type="GO" id="GO:0015031">
    <property type="term" value="P:protein transport"/>
    <property type="evidence" value="ECO:0007669"/>
    <property type="project" value="UniProtKB-KW"/>
</dbReference>
<evidence type="ECO:0000313" key="14">
    <source>
        <dbReference type="Proteomes" id="UP000712281"/>
    </source>
</evidence>
<keyword evidence="7" id="KW-0694">RNA-binding</keyword>
<dbReference type="AlphaFoldDB" id="A0A8S9HJW9"/>
<evidence type="ECO:0000256" key="11">
    <source>
        <dbReference type="SAM" id="MobiDB-lite"/>
    </source>
</evidence>
<evidence type="ECO:0000256" key="6">
    <source>
        <dbReference type="ARBA" id="ARBA00022490"/>
    </source>
</evidence>
<evidence type="ECO:0000256" key="5">
    <source>
        <dbReference type="ARBA" id="ARBA00022448"/>
    </source>
</evidence>
<dbReference type="GO" id="GO:0006408">
    <property type="term" value="P:snRNA export from nucleus"/>
    <property type="evidence" value="ECO:0007669"/>
    <property type="project" value="InterPro"/>
</dbReference>
<evidence type="ECO:0000313" key="13">
    <source>
        <dbReference type="EMBL" id="KAF2558289.1"/>
    </source>
</evidence>
<reference evidence="13" key="1">
    <citation type="submission" date="2019-12" db="EMBL/GenBank/DDBJ databases">
        <title>Genome sequencing and annotation of Brassica cretica.</title>
        <authorList>
            <person name="Studholme D.J."/>
            <person name="Sarris P.F."/>
        </authorList>
    </citation>
    <scope>NUCLEOTIDE SEQUENCE</scope>
    <source>
        <strain evidence="13">PFS-001/15</strain>
        <tissue evidence="13">Leaf</tissue>
    </source>
</reference>
<evidence type="ECO:0000256" key="2">
    <source>
        <dbReference type="ARBA" id="ARBA00004496"/>
    </source>
</evidence>
<gene>
    <name evidence="13" type="ORF">F2Q68_00017096</name>
</gene>
<dbReference type="GO" id="GO:0005737">
    <property type="term" value="C:cytoplasm"/>
    <property type="evidence" value="ECO:0007669"/>
    <property type="project" value="UniProtKB-SubCell"/>
</dbReference>
<feature type="region of interest" description="Disordered" evidence="11">
    <location>
        <begin position="356"/>
        <end position="379"/>
    </location>
</feature>
<evidence type="ECO:0000256" key="1">
    <source>
        <dbReference type="ARBA" id="ARBA00004123"/>
    </source>
</evidence>
<protein>
    <recommendedName>
        <fullName evidence="4">Phosphorylated adapter RNA export protein</fullName>
    </recommendedName>
    <alternativeName>
        <fullName evidence="10">RNA U small nuclear RNA export adapter protein</fullName>
    </alternativeName>
</protein>
<evidence type="ECO:0000256" key="4">
    <source>
        <dbReference type="ARBA" id="ARBA00016856"/>
    </source>
</evidence>
<name>A0A8S9HJW9_BRACR</name>
<accession>A0A8S9HJW9</accession>
<comment type="subcellular location">
    <subcellularLocation>
        <location evidence="2">Cytoplasm</location>
    </subcellularLocation>
    <subcellularLocation>
        <location evidence="1">Nucleus</location>
    </subcellularLocation>
</comment>
<dbReference type="GO" id="GO:0005634">
    <property type="term" value="C:nucleus"/>
    <property type="evidence" value="ECO:0007669"/>
    <property type="project" value="UniProtKB-SubCell"/>
</dbReference>
<dbReference type="EMBL" id="QGKW02001940">
    <property type="protein sequence ID" value="KAF2558289.1"/>
    <property type="molecule type" value="Genomic_DNA"/>
</dbReference>
<evidence type="ECO:0000256" key="7">
    <source>
        <dbReference type="ARBA" id="ARBA00022884"/>
    </source>
</evidence>
<evidence type="ECO:0000256" key="10">
    <source>
        <dbReference type="ARBA" id="ARBA00030834"/>
    </source>
</evidence>
<keyword evidence="9" id="KW-0539">Nucleus</keyword>
<feature type="domain" description="Phosphorylated adapter RNA export protein RNA-binding" evidence="12">
    <location>
        <begin position="272"/>
        <end position="318"/>
    </location>
</feature>
<proteinExistence type="inferred from homology"/>
<feature type="domain" description="Phosphorylated adapter RNA export protein RNA-binding" evidence="12">
    <location>
        <begin position="100"/>
        <end position="179"/>
    </location>
</feature>
<evidence type="ECO:0000256" key="9">
    <source>
        <dbReference type="ARBA" id="ARBA00023242"/>
    </source>
</evidence>
<sequence>MEGEESVLDAIYEDEDGFETMEDVDMVDVEEGEIAGEHDLHSGEGQNGGMDGDKDKDGILGNKDGQNQPNKNKRKKNKKKKKKKRRNGPVMGKPMDLDRFVRDTCRRLKEKKSYMVYTAVGCLGIPALSDLVNEVEAIETCGGQVTADGSRKRSGGGVLWNIIKARQPASYREIMKKTRDFEKQFRYPNTRPKLGPKKDEGSSSEGLASANASSDEALIPDMCAMPVAEQTESNLQKERKSVHERIRVPVSYDDLFFGEVPVDASEAQAQDSSVEAIETCGGQVTADGSRKRSGGGVLWNIIKARQPASYREIMKKTRDFEKCHHGDYVMPYFIFYASLISVSYTFETLQKQFRYPNTRPKLGPKKDEGSSSEGLASANASSDEALIPDMCAMPVAEQTESNLQKERKSVHERIRVPVSYDDLFFGEVPVDASEAQAQDSSV</sequence>
<dbReference type="InterPro" id="IPR039047">
    <property type="entry name" value="PHAX"/>
</dbReference>
<keyword evidence="6" id="KW-0963">Cytoplasm</keyword>
<dbReference type="Gene3D" id="1.10.10.1440">
    <property type="entry name" value="PHAX RNA-binding domain"/>
    <property type="match status" value="2"/>
</dbReference>
<feature type="compositionally biased region" description="Basic residues" evidence="11">
    <location>
        <begin position="71"/>
        <end position="87"/>
    </location>
</feature>
<dbReference type="PANTHER" id="PTHR13135">
    <property type="entry name" value="CYTOSOLIC RESINIFERATOXIN BINDING PROTEIN RBP-26"/>
    <property type="match status" value="1"/>
</dbReference>
<dbReference type="PANTHER" id="PTHR13135:SF0">
    <property type="entry name" value="PHOSPHORYLATED ADAPTER RNA EXPORT PROTEIN"/>
    <property type="match status" value="1"/>
</dbReference>
<dbReference type="InterPro" id="IPR019385">
    <property type="entry name" value="PHAX_RNA-binding_domain"/>
</dbReference>
<evidence type="ECO:0000259" key="12">
    <source>
        <dbReference type="Pfam" id="PF10258"/>
    </source>
</evidence>
<dbReference type="GO" id="GO:0003723">
    <property type="term" value="F:RNA binding"/>
    <property type="evidence" value="ECO:0007669"/>
    <property type="project" value="UniProtKB-KW"/>
</dbReference>
<dbReference type="Pfam" id="PF10258">
    <property type="entry name" value="PHAX_RNA-bd"/>
    <property type="match status" value="2"/>
</dbReference>
<feature type="region of interest" description="Disordered" evidence="11">
    <location>
        <begin position="185"/>
        <end position="211"/>
    </location>
</feature>
<comment type="caution">
    <text evidence="13">The sequence shown here is derived from an EMBL/GenBank/DDBJ whole genome shotgun (WGS) entry which is preliminary data.</text>
</comment>
<feature type="compositionally biased region" description="Acidic residues" evidence="11">
    <location>
        <begin position="1"/>
        <end position="34"/>
    </location>
</feature>
<dbReference type="Proteomes" id="UP000712281">
    <property type="component" value="Unassembled WGS sequence"/>
</dbReference>
<evidence type="ECO:0000256" key="3">
    <source>
        <dbReference type="ARBA" id="ARBA00006094"/>
    </source>
</evidence>
<comment type="similarity">
    <text evidence="3">Belongs to the PHAX family.</text>
</comment>
<evidence type="ECO:0000256" key="8">
    <source>
        <dbReference type="ARBA" id="ARBA00022927"/>
    </source>
</evidence>
<feature type="region of interest" description="Disordered" evidence="11">
    <location>
        <begin position="1"/>
        <end position="96"/>
    </location>
</feature>
<dbReference type="InterPro" id="IPR038092">
    <property type="entry name" value="PHAX_RNA-binding_sf"/>
</dbReference>
<keyword evidence="8" id="KW-0653">Protein transport</keyword>
<keyword evidence="5" id="KW-0813">Transport</keyword>
<organism evidence="13 14">
    <name type="scientific">Brassica cretica</name>
    <name type="common">Mustard</name>
    <dbReference type="NCBI Taxonomy" id="69181"/>
    <lineage>
        <taxon>Eukaryota</taxon>
        <taxon>Viridiplantae</taxon>
        <taxon>Streptophyta</taxon>
        <taxon>Embryophyta</taxon>
        <taxon>Tracheophyta</taxon>
        <taxon>Spermatophyta</taxon>
        <taxon>Magnoliopsida</taxon>
        <taxon>eudicotyledons</taxon>
        <taxon>Gunneridae</taxon>
        <taxon>Pentapetalae</taxon>
        <taxon>rosids</taxon>
        <taxon>malvids</taxon>
        <taxon>Brassicales</taxon>
        <taxon>Brassicaceae</taxon>
        <taxon>Brassiceae</taxon>
        <taxon>Brassica</taxon>
    </lineage>
</organism>